<evidence type="ECO:0000313" key="1">
    <source>
        <dbReference type="EMBL" id="MDR6866476.1"/>
    </source>
</evidence>
<proteinExistence type="predicted"/>
<evidence type="ECO:0008006" key="3">
    <source>
        <dbReference type="Google" id="ProtNLM"/>
    </source>
</evidence>
<dbReference type="Proteomes" id="UP001259347">
    <property type="component" value="Unassembled WGS sequence"/>
</dbReference>
<dbReference type="EMBL" id="JAVDUM010000003">
    <property type="protein sequence ID" value="MDR6866476.1"/>
    <property type="molecule type" value="Genomic_DNA"/>
</dbReference>
<organism evidence="1 2">
    <name type="scientific">Microbacterium resistens</name>
    <dbReference type="NCBI Taxonomy" id="156977"/>
    <lineage>
        <taxon>Bacteria</taxon>
        <taxon>Bacillati</taxon>
        <taxon>Actinomycetota</taxon>
        <taxon>Actinomycetes</taxon>
        <taxon>Micrococcales</taxon>
        <taxon>Microbacteriaceae</taxon>
        <taxon>Microbacterium</taxon>
    </lineage>
</organism>
<name>A0ABU1SA46_9MICO</name>
<reference evidence="1 2" key="1">
    <citation type="submission" date="2023-07" db="EMBL/GenBank/DDBJ databases">
        <title>Sorghum-associated microbial communities from plants grown in Nebraska, USA.</title>
        <authorList>
            <person name="Schachtman D."/>
        </authorList>
    </citation>
    <scope>NUCLEOTIDE SEQUENCE [LARGE SCALE GENOMIC DNA]</scope>
    <source>
        <strain evidence="1 2">2980</strain>
    </source>
</reference>
<gene>
    <name evidence="1" type="ORF">J2Y69_001068</name>
</gene>
<dbReference type="InterPro" id="IPR009467">
    <property type="entry name" value="Glycolipid-bd_prot_put"/>
</dbReference>
<dbReference type="SUPFAM" id="SSF159275">
    <property type="entry name" value="PA1994-like"/>
    <property type="match status" value="1"/>
</dbReference>
<keyword evidence="2" id="KW-1185">Reference proteome</keyword>
<accession>A0ABU1SA46</accession>
<dbReference type="RefSeq" id="WP_310018302.1">
    <property type="nucleotide sequence ID" value="NZ_JAVDUM010000003.1"/>
</dbReference>
<dbReference type="Pfam" id="PF06475">
    <property type="entry name" value="Glycolipid_bind"/>
    <property type="match status" value="1"/>
</dbReference>
<sequence>MRLLPPPAAASWVHHGVRSGFEIAFFRQAGDGNRLVGHTTAEEERALWSVGYDVELDEGWRTRRVRASTVSIDGRHEVLIQRDPQGGWTVDGEPRPDLDGCVDIDFESSAVTNALPVRRLDPVAGEGIDVPAVFVRAEDLRVERLEQRYTLRDAARDPLREGAGDGPSFLYESATFDFSCELRYDRSGLVLEYPGIAVRHS</sequence>
<comment type="caution">
    <text evidence="1">The sequence shown here is derived from an EMBL/GenBank/DDBJ whole genome shotgun (WGS) entry which is preliminary data.</text>
</comment>
<protein>
    <recommendedName>
        <fullName evidence="3">Glycolipid-binding domain-containing protein</fullName>
    </recommendedName>
</protein>
<evidence type="ECO:0000313" key="2">
    <source>
        <dbReference type="Proteomes" id="UP001259347"/>
    </source>
</evidence>